<dbReference type="EMBL" id="UINC01186974">
    <property type="protein sequence ID" value="SVD99457.1"/>
    <property type="molecule type" value="Genomic_DNA"/>
</dbReference>
<proteinExistence type="predicted"/>
<dbReference type="Pfam" id="PF12831">
    <property type="entry name" value="FAD_oxidored"/>
    <property type="match status" value="1"/>
</dbReference>
<dbReference type="Pfam" id="PF13510">
    <property type="entry name" value="Fer2_4"/>
    <property type="match status" value="1"/>
</dbReference>
<evidence type="ECO:0008006" key="3">
    <source>
        <dbReference type="Google" id="ProtNLM"/>
    </source>
</evidence>
<dbReference type="InterPro" id="IPR042204">
    <property type="entry name" value="2Fe-2S-bd_N"/>
</dbReference>
<evidence type="ECO:0000313" key="2">
    <source>
        <dbReference type="EMBL" id="SVD99457.1"/>
    </source>
</evidence>
<dbReference type="PANTHER" id="PTHR42949">
    <property type="entry name" value="ANAEROBIC GLYCEROL-3-PHOSPHATE DEHYDROGENASE SUBUNIT B"/>
    <property type="match status" value="1"/>
</dbReference>
<protein>
    <recommendedName>
        <fullName evidence="3">FAD/NAD(P)-binding domain-containing protein</fullName>
    </recommendedName>
</protein>
<dbReference type="AlphaFoldDB" id="A0A382ZVB8"/>
<dbReference type="PRINTS" id="PR00419">
    <property type="entry name" value="ADXRDTASE"/>
</dbReference>
<sequence length="224" mass="24532">MNQPNRVDGGSAINYDEPITFTFNGQKIMGYQGDTIASALLANNKRVVGRSYKYGRPRGIFAAGPEEPNGILQLGSTEASQVPNVRATQQEIYEGLECRTTNGWPSVDYDVMGLFGWLAEKFLPAGFYYKTFMFPAFLWDFYECLIRRVAGLGRASEEPDPDTYDHLNHHADVVVVGAGPAGMQAASILAQSGARVMLIDANPWLGGSLLVDPQEINGTDCQAW</sequence>
<dbReference type="InterPro" id="IPR036188">
    <property type="entry name" value="FAD/NAD-bd_sf"/>
</dbReference>
<keyword evidence="1" id="KW-0560">Oxidoreductase</keyword>
<dbReference type="GO" id="GO:0016491">
    <property type="term" value="F:oxidoreductase activity"/>
    <property type="evidence" value="ECO:0007669"/>
    <property type="project" value="UniProtKB-KW"/>
</dbReference>
<feature type="non-terminal residue" evidence="2">
    <location>
        <position position="224"/>
    </location>
</feature>
<accession>A0A382ZVB8</accession>
<reference evidence="2" key="1">
    <citation type="submission" date="2018-05" db="EMBL/GenBank/DDBJ databases">
        <authorList>
            <person name="Lanie J.A."/>
            <person name="Ng W.-L."/>
            <person name="Kazmierczak K.M."/>
            <person name="Andrzejewski T.M."/>
            <person name="Davidsen T.M."/>
            <person name="Wayne K.J."/>
            <person name="Tettelin H."/>
            <person name="Glass J.I."/>
            <person name="Rusch D."/>
            <person name="Podicherti R."/>
            <person name="Tsui H.-C.T."/>
            <person name="Winkler M.E."/>
        </authorList>
    </citation>
    <scope>NUCLEOTIDE SEQUENCE</scope>
</reference>
<dbReference type="PANTHER" id="PTHR42949:SF3">
    <property type="entry name" value="ANAEROBIC GLYCEROL-3-PHOSPHATE DEHYDROGENASE SUBUNIT B"/>
    <property type="match status" value="1"/>
</dbReference>
<dbReference type="InterPro" id="IPR051691">
    <property type="entry name" value="Metab_Enz_Cyan_OpOx_G3PDH"/>
</dbReference>
<evidence type="ECO:0000256" key="1">
    <source>
        <dbReference type="ARBA" id="ARBA00023002"/>
    </source>
</evidence>
<gene>
    <name evidence="2" type="ORF">METZ01_LOCUS452311</name>
</gene>
<dbReference type="Gene3D" id="3.50.50.60">
    <property type="entry name" value="FAD/NAD(P)-binding domain"/>
    <property type="match status" value="1"/>
</dbReference>
<organism evidence="2">
    <name type="scientific">marine metagenome</name>
    <dbReference type="NCBI Taxonomy" id="408172"/>
    <lineage>
        <taxon>unclassified sequences</taxon>
        <taxon>metagenomes</taxon>
        <taxon>ecological metagenomes</taxon>
    </lineage>
</organism>
<dbReference type="SUPFAM" id="SSF51971">
    <property type="entry name" value="Nucleotide-binding domain"/>
    <property type="match status" value="1"/>
</dbReference>
<name>A0A382ZVB8_9ZZZZ</name>
<dbReference type="Gene3D" id="3.10.20.440">
    <property type="entry name" value="2Fe-2S iron-sulphur cluster binding domain, sarcosine oxidase, alpha subunit, N-terminal domain"/>
    <property type="match status" value="1"/>
</dbReference>